<dbReference type="RefSeq" id="WP_344857172.1">
    <property type="nucleotide sequence ID" value="NZ_BAAAUT010000009.1"/>
</dbReference>
<evidence type="ECO:0000256" key="2">
    <source>
        <dbReference type="ARBA" id="ARBA00022840"/>
    </source>
</evidence>
<reference evidence="6" key="1">
    <citation type="journal article" date="2019" name="Int. J. Syst. Evol. Microbiol.">
        <title>The Global Catalogue of Microorganisms (GCM) 10K type strain sequencing project: providing services to taxonomists for standard genome sequencing and annotation.</title>
        <authorList>
            <consortium name="The Broad Institute Genomics Platform"/>
            <consortium name="The Broad Institute Genome Sequencing Center for Infectious Disease"/>
            <person name="Wu L."/>
            <person name="Ma J."/>
        </authorList>
    </citation>
    <scope>NUCLEOTIDE SEQUENCE [LARGE SCALE GENOMIC DNA]</scope>
    <source>
        <strain evidence="6">JCM 9373</strain>
    </source>
</reference>
<dbReference type="InterPro" id="IPR027417">
    <property type="entry name" value="P-loop_NTPase"/>
</dbReference>
<dbReference type="EMBL" id="BAAAUT010000009">
    <property type="protein sequence ID" value="GAA3125013.1"/>
    <property type="molecule type" value="Genomic_DNA"/>
</dbReference>
<dbReference type="InterPro" id="IPR003593">
    <property type="entry name" value="AAA+_ATPase"/>
</dbReference>
<dbReference type="Gene3D" id="3.40.50.300">
    <property type="entry name" value="P-loop containing nucleotide triphosphate hydrolases"/>
    <property type="match status" value="1"/>
</dbReference>
<sequence length="310" mass="33083">MRIETEDLVLRYGETTAIDGLTLELEGGKIYGLLGRNGSGKTSLLSILAAFRRQTAGSVRIDGRPVFENAAVTSRISLIRDNGETVDIGTAEDAIFFAEWLRPDWDGAYARSLLDLFGIDPKKNVKEMSKGQRSALGVVIGLAGRAPLTMFDESYLGMDAPSRQAFYDALLADYMAHPRTIIMSTHLIEEVSPLFEEVVIIDRGRLVAHEESHTLLARGTAVTGPVAQVEAFTAGLKVLGTRRLGPTASAMVYGDLDDARRGQAAAAGLDLGPIAMQDLFVHLTGGPGAPGAPGTGEESPAAELRTGETR</sequence>
<comment type="caution">
    <text evidence="5">The sequence shown here is derived from an EMBL/GenBank/DDBJ whole genome shotgun (WGS) entry which is preliminary data.</text>
</comment>
<accession>A0ABP6MTA3</accession>
<dbReference type="GO" id="GO:0005524">
    <property type="term" value="F:ATP binding"/>
    <property type="evidence" value="ECO:0007669"/>
    <property type="project" value="UniProtKB-KW"/>
</dbReference>
<protein>
    <submittedName>
        <fullName evidence="5">ABC transporter ATP-binding protein</fullName>
    </submittedName>
</protein>
<dbReference type="PANTHER" id="PTHR43158:SF5">
    <property type="entry name" value="ABC TRANSPORTER, ATP-BINDING PROTEIN"/>
    <property type="match status" value="1"/>
</dbReference>
<dbReference type="PROSITE" id="PS50893">
    <property type="entry name" value="ABC_TRANSPORTER_2"/>
    <property type="match status" value="1"/>
</dbReference>
<feature type="compositionally biased region" description="Gly residues" evidence="3">
    <location>
        <begin position="285"/>
        <end position="294"/>
    </location>
</feature>
<evidence type="ECO:0000256" key="3">
    <source>
        <dbReference type="SAM" id="MobiDB-lite"/>
    </source>
</evidence>
<keyword evidence="2 5" id="KW-0067">ATP-binding</keyword>
<dbReference type="InterPro" id="IPR017871">
    <property type="entry name" value="ABC_transporter-like_CS"/>
</dbReference>
<dbReference type="Proteomes" id="UP001500320">
    <property type="component" value="Unassembled WGS sequence"/>
</dbReference>
<gene>
    <name evidence="5" type="ORF">GCM10010466_14840</name>
</gene>
<evidence type="ECO:0000256" key="1">
    <source>
        <dbReference type="ARBA" id="ARBA00022741"/>
    </source>
</evidence>
<keyword evidence="1" id="KW-0547">Nucleotide-binding</keyword>
<dbReference type="CDD" id="cd03230">
    <property type="entry name" value="ABC_DR_subfamily_A"/>
    <property type="match status" value="1"/>
</dbReference>
<organism evidence="5 6">
    <name type="scientific">Planomonospora alba</name>
    <dbReference type="NCBI Taxonomy" id="161354"/>
    <lineage>
        <taxon>Bacteria</taxon>
        <taxon>Bacillati</taxon>
        <taxon>Actinomycetota</taxon>
        <taxon>Actinomycetes</taxon>
        <taxon>Streptosporangiales</taxon>
        <taxon>Streptosporangiaceae</taxon>
        <taxon>Planomonospora</taxon>
    </lineage>
</organism>
<evidence type="ECO:0000259" key="4">
    <source>
        <dbReference type="PROSITE" id="PS50893"/>
    </source>
</evidence>
<dbReference type="SMART" id="SM00382">
    <property type="entry name" value="AAA"/>
    <property type="match status" value="1"/>
</dbReference>
<dbReference type="PANTHER" id="PTHR43158">
    <property type="entry name" value="SKFA PEPTIDE EXPORT ATP-BINDING PROTEIN SKFE"/>
    <property type="match status" value="1"/>
</dbReference>
<dbReference type="Pfam" id="PF00005">
    <property type="entry name" value="ABC_tran"/>
    <property type="match status" value="1"/>
</dbReference>
<feature type="region of interest" description="Disordered" evidence="3">
    <location>
        <begin position="285"/>
        <end position="310"/>
    </location>
</feature>
<evidence type="ECO:0000313" key="5">
    <source>
        <dbReference type="EMBL" id="GAA3125013.1"/>
    </source>
</evidence>
<evidence type="ECO:0000313" key="6">
    <source>
        <dbReference type="Proteomes" id="UP001500320"/>
    </source>
</evidence>
<name>A0ABP6MTA3_9ACTN</name>
<keyword evidence="6" id="KW-1185">Reference proteome</keyword>
<dbReference type="PROSITE" id="PS00211">
    <property type="entry name" value="ABC_TRANSPORTER_1"/>
    <property type="match status" value="1"/>
</dbReference>
<dbReference type="InterPro" id="IPR003439">
    <property type="entry name" value="ABC_transporter-like_ATP-bd"/>
</dbReference>
<dbReference type="SUPFAM" id="SSF52540">
    <property type="entry name" value="P-loop containing nucleoside triphosphate hydrolases"/>
    <property type="match status" value="1"/>
</dbReference>
<feature type="domain" description="ABC transporter" evidence="4">
    <location>
        <begin position="3"/>
        <end position="228"/>
    </location>
</feature>
<proteinExistence type="predicted"/>